<accession>A0AAN7TM75</accession>
<proteinExistence type="inferred from homology"/>
<dbReference type="InterPro" id="IPR019165">
    <property type="entry name" value="Peptidase_M76_ATP23"/>
</dbReference>
<name>A0AAN7TM75_9MYCE</name>
<dbReference type="AlphaFoldDB" id="A0AAN7TM75"/>
<sequence length="255" mass="29259">MTIADSIKNILLLKNNNNKNKINENNNNNNNYSIDNEYNDDDVLICKHKIYSKNEEIPPPPSSTTDSNTKNNNYLNKYLHQPTNQLCRENVEKTFKEDPILQFIIKEMMTLGCLPPIITCEPCDSFDALGSFSPKKGVVICDNMQTFPLNIRNTIVHEFVHAYDMCKNKLNPFNCEHLACTEIRAANLSGDCKWQLEALKKNFGVFNHQAECTKRRAIGSLQSNPNCKDVAEMAVNKVWEKCNKDYYPFSNIPRI</sequence>
<dbReference type="EC" id="3.4.24.-" evidence="6"/>
<dbReference type="GO" id="GO:0033615">
    <property type="term" value="P:mitochondrial proton-transporting ATP synthase complex assembly"/>
    <property type="evidence" value="ECO:0007669"/>
    <property type="project" value="TreeGrafter"/>
</dbReference>
<dbReference type="GO" id="GO:0034982">
    <property type="term" value="P:mitochondrial protein processing"/>
    <property type="evidence" value="ECO:0007669"/>
    <property type="project" value="TreeGrafter"/>
</dbReference>
<keyword evidence="5 6" id="KW-0482">Metalloprotease</keyword>
<keyword evidence="2 6" id="KW-0645">Protease</keyword>
<keyword evidence="9" id="KW-1185">Reference proteome</keyword>
<feature type="compositionally biased region" description="Low complexity" evidence="7">
    <location>
        <begin position="63"/>
        <end position="74"/>
    </location>
</feature>
<keyword evidence="3 6" id="KW-0479">Metal-binding</keyword>
<gene>
    <name evidence="8" type="ORF">RB653_006697</name>
</gene>
<dbReference type="Proteomes" id="UP001344447">
    <property type="component" value="Unassembled WGS sequence"/>
</dbReference>
<comment type="caution">
    <text evidence="8">The sequence shown here is derived from an EMBL/GenBank/DDBJ whole genome shotgun (WGS) entry which is preliminary data.</text>
</comment>
<feature type="region of interest" description="Disordered" evidence="7">
    <location>
        <begin position="54"/>
        <end position="74"/>
    </location>
</feature>
<reference evidence="8 9" key="1">
    <citation type="submission" date="2023-11" db="EMBL/GenBank/DDBJ databases">
        <title>Dfirmibasis_genome.</title>
        <authorList>
            <person name="Edelbroek B."/>
            <person name="Kjellin J."/>
            <person name="Jerlstrom-Hultqvist J."/>
            <person name="Soderbom F."/>
        </authorList>
    </citation>
    <scope>NUCLEOTIDE SEQUENCE [LARGE SCALE GENOMIC DNA]</scope>
    <source>
        <strain evidence="8 9">TNS-C-14</strain>
    </source>
</reference>
<protein>
    <recommendedName>
        <fullName evidence="6">Mitochondrial inner membrane protease ATP23</fullName>
        <ecNumber evidence="6">3.4.24.-</ecNumber>
    </recommendedName>
</protein>
<dbReference type="GO" id="GO:0004222">
    <property type="term" value="F:metalloendopeptidase activity"/>
    <property type="evidence" value="ECO:0007669"/>
    <property type="project" value="InterPro"/>
</dbReference>
<evidence type="ECO:0000256" key="3">
    <source>
        <dbReference type="ARBA" id="ARBA00022723"/>
    </source>
</evidence>
<dbReference type="EMBL" id="JAVFKY010000005">
    <property type="protein sequence ID" value="KAK5575564.1"/>
    <property type="molecule type" value="Genomic_DNA"/>
</dbReference>
<dbReference type="Pfam" id="PF09768">
    <property type="entry name" value="Peptidase_M76"/>
    <property type="match status" value="1"/>
</dbReference>
<evidence type="ECO:0000313" key="8">
    <source>
        <dbReference type="EMBL" id="KAK5575564.1"/>
    </source>
</evidence>
<keyword evidence="4 6" id="KW-0378">Hydrolase</keyword>
<dbReference type="PANTHER" id="PTHR21711">
    <property type="entry name" value="MITOCHONDRIAL INNER MEMBRANE PROTEASE"/>
    <property type="match status" value="1"/>
</dbReference>
<organism evidence="8 9">
    <name type="scientific">Dictyostelium firmibasis</name>
    <dbReference type="NCBI Taxonomy" id="79012"/>
    <lineage>
        <taxon>Eukaryota</taxon>
        <taxon>Amoebozoa</taxon>
        <taxon>Evosea</taxon>
        <taxon>Eumycetozoa</taxon>
        <taxon>Dictyostelia</taxon>
        <taxon>Dictyosteliales</taxon>
        <taxon>Dictyosteliaceae</taxon>
        <taxon>Dictyostelium</taxon>
    </lineage>
</organism>
<evidence type="ECO:0000256" key="7">
    <source>
        <dbReference type="SAM" id="MobiDB-lite"/>
    </source>
</evidence>
<dbReference type="GO" id="GO:0005739">
    <property type="term" value="C:mitochondrion"/>
    <property type="evidence" value="ECO:0007669"/>
    <property type="project" value="GOC"/>
</dbReference>
<dbReference type="GO" id="GO:0046872">
    <property type="term" value="F:metal ion binding"/>
    <property type="evidence" value="ECO:0007669"/>
    <property type="project" value="UniProtKB-KW"/>
</dbReference>
<comment type="similarity">
    <text evidence="1 6">Belongs to the peptidase M76 family.</text>
</comment>
<evidence type="ECO:0000256" key="6">
    <source>
        <dbReference type="RuleBase" id="RU364057"/>
    </source>
</evidence>
<evidence type="ECO:0000256" key="2">
    <source>
        <dbReference type="ARBA" id="ARBA00022670"/>
    </source>
</evidence>
<dbReference type="PANTHER" id="PTHR21711:SF0">
    <property type="entry name" value="MITOCHONDRIAL INNER MEMBRANE PROTEASE ATP23 HOMOLOG"/>
    <property type="match status" value="1"/>
</dbReference>
<evidence type="ECO:0000313" key="9">
    <source>
        <dbReference type="Proteomes" id="UP001344447"/>
    </source>
</evidence>
<evidence type="ECO:0000256" key="4">
    <source>
        <dbReference type="ARBA" id="ARBA00022801"/>
    </source>
</evidence>
<evidence type="ECO:0000256" key="1">
    <source>
        <dbReference type="ARBA" id="ARBA00009915"/>
    </source>
</evidence>
<evidence type="ECO:0000256" key="5">
    <source>
        <dbReference type="ARBA" id="ARBA00023049"/>
    </source>
</evidence>